<dbReference type="EMBL" id="JABKAU010000031">
    <property type="protein sequence ID" value="NVO32531.1"/>
    <property type="molecule type" value="Genomic_DNA"/>
</dbReference>
<proteinExistence type="predicted"/>
<keyword evidence="2" id="KW-0201">Cytochrome c-type biogenesis</keyword>
<sequence>MAASALLLLGSCQRLGAPATPGAATQNRRDNRPASPDFDLPTAAGKQLTLMSLRGSYVLLDFRAVGCTECAAENANLRKLYDQFSHRGLVIVSVWQASDQAEWRTALTAEELPWAQALDLSGETARAYEVQPPPVAVLLDPRGHELARNLRGRNLGQKISEFIPLD</sequence>
<accession>A0A7Y7PR55</accession>
<dbReference type="Proteomes" id="UP000565521">
    <property type="component" value="Unassembled WGS sequence"/>
</dbReference>
<keyword evidence="8" id="KW-1185">Reference proteome</keyword>
<dbReference type="GO" id="GO:0016209">
    <property type="term" value="F:antioxidant activity"/>
    <property type="evidence" value="ECO:0007669"/>
    <property type="project" value="InterPro"/>
</dbReference>
<evidence type="ECO:0000259" key="6">
    <source>
        <dbReference type="PROSITE" id="PS51352"/>
    </source>
</evidence>
<dbReference type="Pfam" id="PF00578">
    <property type="entry name" value="AhpC-TSA"/>
    <property type="match status" value="1"/>
</dbReference>
<dbReference type="CDD" id="cd02966">
    <property type="entry name" value="TlpA_like_family"/>
    <property type="match status" value="1"/>
</dbReference>
<dbReference type="InterPro" id="IPR013766">
    <property type="entry name" value="Thioredoxin_domain"/>
</dbReference>
<evidence type="ECO:0000256" key="3">
    <source>
        <dbReference type="ARBA" id="ARBA00023157"/>
    </source>
</evidence>
<comment type="subcellular location">
    <subcellularLocation>
        <location evidence="1">Cell envelope</location>
    </subcellularLocation>
</comment>
<evidence type="ECO:0000313" key="8">
    <source>
        <dbReference type="Proteomes" id="UP000565521"/>
    </source>
</evidence>
<dbReference type="GO" id="GO:0016491">
    <property type="term" value="F:oxidoreductase activity"/>
    <property type="evidence" value="ECO:0007669"/>
    <property type="project" value="InterPro"/>
</dbReference>
<evidence type="ECO:0000256" key="5">
    <source>
        <dbReference type="SAM" id="MobiDB-lite"/>
    </source>
</evidence>
<dbReference type="SUPFAM" id="SSF52833">
    <property type="entry name" value="Thioredoxin-like"/>
    <property type="match status" value="1"/>
</dbReference>
<dbReference type="InterPro" id="IPR036249">
    <property type="entry name" value="Thioredoxin-like_sf"/>
</dbReference>
<keyword evidence="3" id="KW-1015">Disulfide bond</keyword>
<dbReference type="InterPro" id="IPR050553">
    <property type="entry name" value="Thioredoxin_ResA/DsbE_sf"/>
</dbReference>
<name>A0A7Y7PR55_9BACT</name>
<feature type="domain" description="Thioredoxin" evidence="6">
    <location>
        <begin position="29"/>
        <end position="166"/>
    </location>
</feature>
<evidence type="ECO:0000313" key="7">
    <source>
        <dbReference type="EMBL" id="NVO32531.1"/>
    </source>
</evidence>
<comment type="caution">
    <text evidence="7">The sequence shown here is derived from an EMBL/GenBank/DDBJ whole genome shotgun (WGS) entry which is preliminary data.</text>
</comment>
<dbReference type="GO" id="GO:0030313">
    <property type="term" value="C:cell envelope"/>
    <property type="evidence" value="ECO:0007669"/>
    <property type="project" value="UniProtKB-SubCell"/>
</dbReference>
<evidence type="ECO:0000256" key="2">
    <source>
        <dbReference type="ARBA" id="ARBA00022748"/>
    </source>
</evidence>
<gene>
    <name evidence="7" type="ORF">HW554_15050</name>
</gene>
<dbReference type="PANTHER" id="PTHR42852:SF6">
    <property type="entry name" value="THIOL:DISULFIDE INTERCHANGE PROTEIN DSBE"/>
    <property type="match status" value="1"/>
</dbReference>
<keyword evidence="4" id="KW-0676">Redox-active center</keyword>
<organism evidence="7 8">
    <name type="scientific">Hymenobacter lapidiphilus</name>
    <dbReference type="NCBI Taxonomy" id="2608003"/>
    <lineage>
        <taxon>Bacteria</taxon>
        <taxon>Pseudomonadati</taxon>
        <taxon>Bacteroidota</taxon>
        <taxon>Cytophagia</taxon>
        <taxon>Cytophagales</taxon>
        <taxon>Hymenobacteraceae</taxon>
        <taxon>Hymenobacter</taxon>
    </lineage>
</organism>
<dbReference type="Gene3D" id="3.40.30.10">
    <property type="entry name" value="Glutaredoxin"/>
    <property type="match status" value="1"/>
</dbReference>
<reference evidence="7 8" key="1">
    <citation type="submission" date="2020-05" db="EMBL/GenBank/DDBJ databases">
        <title>Hymenobacter terrestris sp. nov. and Hymenobacter lapidiphilus sp. nov., isolated from regoliths in Antarctica.</title>
        <authorList>
            <person name="Sedlacek I."/>
            <person name="Pantucek R."/>
            <person name="Zeman M."/>
            <person name="Holochova P."/>
            <person name="Kralova S."/>
            <person name="Stankova E."/>
            <person name="Sedo O."/>
            <person name="Micenkova L."/>
            <person name="Svec P."/>
            <person name="Gupta V."/>
            <person name="Sood U."/>
            <person name="Korpole U.S."/>
            <person name="Lal R."/>
        </authorList>
    </citation>
    <scope>NUCLEOTIDE SEQUENCE [LARGE SCALE GENOMIC DNA]</scope>
    <source>
        <strain evidence="7 8">P5342</strain>
    </source>
</reference>
<evidence type="ECO:0000256" key="4">
    <source>
        <dbReference type="ARBA" id="ARBA00023284"/>
    </source>
</evidence>
<feature type="region of interest" description="Disordered" evidence="5">
    <location>
        <begin position="18"/>
        <end position="40"/>
    </location>
</feature>
<evidence type="ECO:0000256" key="1">
    <source>
        <dbReference type="ARBA" id="ARBA00004196"/>
    </source>
</evidence>
<dbReference type="GO" id="GO:0017004">
    <property type="term" value="P:cytochrome complex assembly"/>
    <property type="evidence" value="ECO:0007669"/>
    <property type="project" value="UniProtKB-KW"/>
</dbReference>
<dbReference type="InterPro" id="IPR000866">
    <property type="entry name" value="AhpC/TSA"/>
</dbReference>
<dbReference type="PANTHER" id="PTHR42852">
    <property type="entry name" value="THIOL:DISULFIDE INTERCHANGE PROTEIN DSBE"/>
    <property type="match status" value="1"/>
</dbReference>
<dbReference type="RefSeq" id="WP_176909397.1">
    <property type="nucleotide sequence ID" value="NZ_JABKAU010000031.1"/>
</dbReference>
<protein>
    <submittedName>
        <fullName evidence="7">TlpA family protein disulfide reductase</fullName>
    </submittedName>
</protein>
<dbReference type="AlphaFoldDB" id="A0A7Y7PR55"/>
<dbReference type="PROSITE" id="PS51352">
    <property type="entry name" value="THIOREDOXIN_2"/>
    <property type="match status" value="1"/>
</dbReference>